<proteinExistence type="predicted"/>
<reference evidence="1 2" key="1">
    <citation type="submission" date="2020-02" db="EMBL/GenBank/DDBJ databases">
        <title>Ideonella bacterium strain TBM-1.</title>
        <authorList>
            <person name="Chen W.-M."/>
        </authorList>
    </citation>
    <scope>NUCLEOTIDE SEQUENCE [LARGE SCALE GENOMIC DNA]</scope>
    <source>
        <strain evidence="1 2">TBM-1</strain>
    </source>
</reference>
<sequence length="400" mass="44256">MKLIPVPADDVEAGRPLPFTLRDQHGAVLVARGARLQEARHLEHLQAHALFVEAGELERAQRLLQREVTQKLHRDDTTLAHLAALKPTYSADSGARRPGDPEPTWPDLQARARILLADTSLPDWQPRLDELLAELLQQFRRRPDELLARTFYEAGTSFEDYATHHALLVMLLCDLAGPRLPRWDPSWETPLLKAALTMNIGMHALQNQLAREVRPLSAPQQVQVRAHAQLGMQLLQAAGVTDPLWLEAVRLHHDQPQGPVEERTPAARLGALIQRADRYAVRMSIRRGRPALSARVAAQQAFFSEGGSADEAGLALLGALGLYPPGTWVRLASGETALVLKRQAGPKAPQQVAALLNREGLPLAVPALRITVPPRHEVAEALPSSEVRMRPHLDQLFRMA</sequence>
<organism evidence="1 2">
    <name type="scientific">Ideonella livida</name>
    <dbReference type="NCBI Taxonomy" id="2707176"/>
    <lineage>
        <taxon>Bacteria</taxon>
        <taxon>Pseudomonadati</taxon>
        <taxon>Pseudomonadota</taxon>
        <taxon>Betaproteobacteria</taxon>
        <taxon>Burkholderiales</taxon>
        <taxon>Sphaerotilaceae</taxon>
        <taxon>Ideonella</taxon>
    </lineage>
</organism>
<accession>A0A7C9TKL0</accession>
<protein>
    <recommendedName>
        <fullName evidence="3">Phosphohydrolase</fullName>
    </recommendedName>
</protein>
<gene>
    <name evidence="1" type="ORF">G3A44_12170</name>
</gene>
<dbReference type="EMBL" id="JAAGOH010000013">
    <property type="protein sequence ID" value="NDY91942.1"/>
    <property type="molecule type" value="Genomic_DNA"/>
</dbReference>
<dbReference type="AlphaFoldDB" id="A0A7C9TKL0"/>
<comment type="caution">
    <text evidence="1">The sequence shown here is derived from an EMBL/GenBank/DDBJ whole genome shotgun (WGS) entry which is preliminary data.</text>
</comment>
<dbReference type="Gene3D" id="1.10.3210.10">
    <property type="entry name" value="Hypothetical protein af1432"/>
    <property type="match status" value="1"/>
</dbReference>
<dbReference type="RefSeq" id="WP_163457794.1">
    <property type="nucleotide sequence ID" value="NZ_JAAGOH010000013.1"/>
</dbReference>
<dbReference type="Proteomes" id="UP000484255">
    <property type="component" value="Unassembled WGS sequence"/>
</dbReference>
<evidence type="ECO:0000313" key="2">
    <source>
        <dbReference type="Proteomes" id="UP000484255"/>
    </source>
</evidence>
<evidence type="ECO:0008006" key="3">
    <source>
        <dbReference type="Google" id="ProtNLM"/>
    </source>
</evidence>
<evidence type="ECO:0000313" key="1">
    <source>
        <dbReference type="EMBL" id="NDY91942.1"/>
    </source>
</evidence>
<keyword evidence="2" id="KW-1185">Reference proteome</keyword>
<name>A0A7C9TKL0_9BURK</name>